<dbReference type="InterPro" id="IPR011990">
    <property type="entry name" value="TPR-like_helical_dom_sf"/>
</dbReference>
<accession>A0A919RJ90</accession>
<dbReference type="Gene3D" id="1.25.40.10">
    <property type="entry name" value="Tetratricopeptide repeat domain"/>
    <property type="match status" value="1"/>
</dbReference>
<feature type="domain" description="HTH cro/C1-type" evidence="1">
    <location>
        <begin position="9"/>
        <end position="63"/>
    </location>
</feature>
<reference evidence="2" key="1">
    <citation type="submission" date="2021-01" db="EMBL/GenBank/DDBJ databases">
        <title>Whole genome shotgun sequence of Sinosporangium siamense NBRC 109515.</title>
        <authorList>
            <person name="Komaki H."/>
            <person name="Tamura T."/>
        </authorList>
    </citation>
    <scope>NUCLEOTIDE SEQUENCE</scope>
    <source>
        <strain evidence="2">NBRC 109515</strain>
    </source>
</reference>
<dbReference type="SMART" id="SM00530">
    <property type="entry name" value="HTH_XRE"/>
    <property type="match status" value="1"/>
</dbReference>
<proteinExistence type="predicted"/>
<evidence type="ECO:0000313" key="2">
    <source>
        <dbReference type="EMBL" id="GII94870.1"/>
    </source>
</evidence>
<dbReference type="Proteomes" id="UP000606172">
    <property type="component" value="Unassembled WGS sequence"/>
</dbReference>
<dbReference type="SUPFAM" id="SSF48452">
    <property type="entry name" value="TPR-like"/>
    <property type="match status" value="1"/>
</dbReference>
<dbReference type="Gene3D" id="1.10.260.40">
    <property type="entry name" value="lambda repressor-like DNA-binding domains"/>
    <property type="match status" value="1"/>
</dbReference>
<gene>
    <name evidence="2" type="ORF">Ssi02_51010</name>
</gene>
<dbReference type="EMBL" id="BOOW01000031">
    <property type="protein sequence ID" value="GII94870.1"/>
    <property type="molecule type" value="Genomic_DNA"/>
</dbReference>
<dbReference type="GO" id="GO:0003677">
    <property type="term" value="F:DNA binding"/>
    <property type="evidence" value="ECO:0007669"/>
    <property type="project" value="InterPro"/>
</dbReference>
<name>A0A919RJ90_9ACTN</name>
<organism evidence="2 3">
    <name type="scientific">Sinosporangium siamense</name>
    <dbReference type="NCBI Taxonomy" id="1367973"/>
    <lineage>
        <taxon>Bacteria</taxon>
        <taxon>Bacillati</taxon>
        <taxon>Actinomycetota</taxon>
        <taxon>Actinomycetes</taxon>
        <taxon>Streptosporangiales</taxon>
        <taxon>Streptosporangiaceae</taxon>
        <taxon>Sinosporangium</taxon>
    </lineage>
</organism>
<keyword evidence="3" id="KW-1185">Reference proteome</keyword>
<protein>
    <recommendedName>
        <fullName evidence="1">HTH cro/C1-type domain-containing protein</fullName>
    </recommendedName>
</protein>
<dbReference type="InterPro" id="IPR001387">
    <property type="entry name" value="Cro/C1-type_HTH"/>
</dbReference>
<dbReference type="Pfam" id="PF01381">
    <property type="entry name" value="HTH_3"/>
    <property type="match status" value="1"/>
</dbReference>
<dbReference type="AlphaFoldDB" id="A0A919RJ90"/>
<dbReference type="InterPro" id="IPR010982">
    <property type="entry name" value="Lambda_DNA-bd_dom_sf"/>
</dbReference>
<dbReference type="PROSITE" id="PS50943">
    <property type="entry name" value="HTH_CROC1"/>
    <property type="match status" value="1"/>
</dbReference>
<dbReference type="RefSeq" id="WP_204029771.1">
    <property type="nucleotide sequence ID" value="NZ_BOOW01000031.1"/>
</dbReference>
<dbReference type="SUPFAM" id="SSF47413">
    <property type="entry name" value="lambda repressor-like DNA-binding domains"/>
    <property type="match status" value="1"/>
</dbReference>
<sequence length="447" mass="48917">MTDVPRMHLVNRRRHQGFTQQSAAEAVGVTTTTWARWERGQQGIRVFYWPKIAAVLGVELGELGLLLEVAVPTRGQIRSTGMESVIEEAISLWRSEMEPNRRALLAAMPFMPSALGEWLLSYVHDAPPSTTSQSGGGAKVGFSDAVRIDEAVIAFKRMDSQFGAGLVRPAVVEYLQGTVAPLLKGSFNDEVGRRLLSAAARMTSLAGWTAFDMERHGQAQQHFGQALSLAKASGDSVTSVRVLERMAMQAFRLDERRWAQRLTHAGLESARRPGVPPAVTARGLVLHAQALAMAGQPGTGFSAVRSDSEVERLLGEAERILERDDRDLGWGVSFDTAWYLSEAASVWGRLGHYRRALECAGESVASFENTRTRAVQFTRLQLASARLGAGDVEQALTDVEPVVLGARSLTSARLTASLRRFVTALEPYSSTVQVREFRDRLKAELSA</sequence>
<evidence type="ECO:0000313" key="3">
    <source>
        <dbReference type="Proteomes" id="UP000606172"/>
    </source>
</evidence>
<evidence type="ECO:0000259" key="1">
    <source>
        <dbReference type="PROSITE" id="PS50943"/>
    </source>
</evidence>
<dbReference type="CDD" id="cd00093">
    <property type="entry name" value="HTH_XRE"/>
    <property type="match status" value="1"/>
</dbReference>
<comment type="caution">
    <text evidence="2">The sequence shown here is derived from an EMBL/GenBank/DDBJ whole genome shotgun (WGS) entry which is preliminary data.</text>
</comment>